<keyword evidence="1" id="KW-0812">Transmembrane</keyword>
<organism evidence="3 4">
    <name type="scientific">Flavivirga algicola</name>
    <dbReference type="NCBI Taxonomy" id="2729136"/>
    <lineage>
        <taxon>Bacteria</taxon>
        <taxon>Pseudomonadati</taxon>
        <taxon>Bacteroidota</taxon>
        <taxon>Flavobacteriia</taxon>
        <taxon>Flavobacteriales</taxon>
        <taxon>Flavobacteriaceae</taxon>
        <taxon>Flavivirga</taxon>
    </lineage>
</organism>
<reference evidence="3 4" key="1">
    <citation type="submission" date="2020-04" db="EMBL/GenBank/DDBJ databases">
        <title>A Flavivirga sp. nov.</title>
        <authorList>
            <person name="Sun X."/>
        </authorList>
    </citation>
    <scope>NUCLEOTIDE SEQUENCE [LARGE SCALE GENOMIC DNA]</scope>
    <source>
        <strain evidence="3 4">Y03</strain>
    </source>
</reference>
<keyword evidence="1" id="KW-0472">Membrane</keyword>
<feature type="chain" id="PRO_5046050296" evidence="2">
    <location>
        <begin position="29"/>
        <end position="117"/>
    </location>
</feature>
<feature type="transmembrane region" description="Helical" evidence="1">
    <location>
        <begin position="38"/>
        <end position="55"/>
    </location>
</feature>
<evidence type="ECO:0000313" key="4">
    <source>
        <dbReference type="Proteomes" id="UP000746690"/>
    </source>
</evidence>
<comment type="caution">
    <text evidence="3">The sequence shown here is derived from an EMBL/GenBank/DDBJ whole genome shotgun (WGS) entry which is preliminary data.</text>
</comment>
<proteinExistence type="predicted"/>
<keyword evidence="2" id="KW-0732">Signal</keyword>
<dbReference type="Proteomes" id="UP000746690">
    <property type="component" value="Unassembled WGS sequence"/>
</dbReference>
<keyword evidence="4" id="KW-1185">Reference proteome</keyword>
<feature type="signal peptide" evidence="2">
    <location>
        <begin position="1"/>
        <end position="28"/>
    </location>
</feature>
<evidence type="ECO:0000256" key="1">
    <source>
        <dbReference type="SAM" id="Phobius"/>
    </source>
</evidence>
<dbReference type="InterPro" id="IPR058207">
    <property type="entry name" value="PID_CTERM"/>
</dbReference>
<evidence type="ECO:0000313" key="3">
    <source>
        <dbReference type="EMBL" id="NMH86616.1"/>
    </source>
</evidence>
<accession>A0ABX1RTW9</accession>
<keyword evidence="1" id="KW-1133">Transmembrane helix</keyword>
<evidence type="ECO:0000256" key="2">
    <source>
        <dbReference type="SAM" id="SignalP"/>
    </source>
</evidence>
<gene>
    <name evidence="3" type="ORF">HHX25_03815</name>
</gene>
<sequence length="117" mass="12646">MKIKTTLFKTISMFIILLALTFSTSVSASSTSLTTIPASVNTVQTNFIAISGKWWQKKKKKNKKRCRRCGSESCRGKCRKKGGHTDSVPLDGGLGILLLGGAAFGIRKLLGNKNGKL</sequence>
<dbReference type="EMBL" id="JABBHF010000002">
    <property type="protein sequence ID" value="NMH86616.1"/>
    <property type="molecule type" value="Genomic_DNA"/>
</dbReference>
<dbReference type="RefSeq" id="WP_169670312.1">
    <property type="nucleotide sequence ID" value="NZ_JABBHF010000002.1"/>
</dbReference>
<name>A0ABX1RTW9_9FLAO</name>
<protein>
    <submittedName>
        <fullName evidence="3">Uncharacterized protein</fullName>
    </submittedName>
</protein>
<dbReference type="NCBIfam" id="NF046080">
    <property type="entry name" value="PID_CTERM"/>
    <property type="match status" value="1"/>
</dbReference>